<keyword evidence="7 10" id="KW-1133">Transmembrane helix</keyword>
<feature type="transmembrane region" description="Helical" evidence="10">
    <location>
        <begin position="152"/>
        <end position="171"/>
    </location>
</feature>
<dbReference type="PANTHER" id="PTHR43823">
    <property type="entry name" value="SPORULATION PROTEIN YKVU"/>
    <property type="match status" value="1"/>
</dbReference>
<evidence type="ECO:0000256" key="4">
    <source>
        <dbReference type="ARBA" id="ARBA00022448"/>
    </source>
</evidence>
<dbReference type="CDD" id="cd13143">
    <property type="entry name" value="MATE_MepA_like"/>
    <property type="match status" value="1"/>
</dbReference>
<evidence type="ECO:0000256" key="9">
    <source>
        <dbReference type="ARBA" id="ARBA00023251"/>
    </source>
</evidence>
<accession>A0ABX0W882</accession>
<keyword evidence="4" id="KW-0813">Transport</keyword>
<evidence type="ECO:0000256" key="5">
    <source>
        <dbReference type="ARBA" id="ARBA00022475"/>
    </source>
</evidence>
<evidence type="ECO:0000313" key="12">
    <source>
        <dbReference type="Proteomes" id="UP001429564"/>
    </source>
</evidence>
<feature type="transmembrane region" description="Helical" evidence="10">
    <location>
        <begin position="37"/>
        <end position="60"/>
    </location>
</feature>
<feature type="transmembrane region" description="Helical" evidence="10">
    <location>
        <begin position="336"/>
        <end position="354"/>
    </location>
</feature>
<reference evidence="11 12" key="1">
    <citation type="submission" date="2018-05" db="EMBL/GenBank/DDBJ databases">
        <authorList>
            <person name="Zhang Y.-J."/>
        </authorList>
    </citation>
    <scope>NUCLEOTIDE SEQUENCE [LARGE SCALE GENOMIC DNA]</scope>
    <source>
        <strain evidence="11 12">CY04</strain>
    </source>
</reference>
<comment type="subcellular location">
    <subcellularLocation>
        <location evidence="1">Cell inner membrane</location>
        <topology evidence="1">Multi-pass membrane protein</topology>
    </subcellularLocation>
</comment>
<proteinExistence type="inferred from homology"/>
<comment type="caution">
    <text evidence="11">The sequence shown here is derived from an EMBL/GenBank/DDBJ whole genome shotgun (WGS) entry which is preliminary data.</text>
</comment>
<dbReference type="EMBL" id="QHLQ01000007">
    <property type="protein sequence ID" value="NIZ61123.1"/>
    <property type="molecule type" value="Genomic_DNA"/>
</dbReference>
<dbReference type="Pfam" id="PF01554">
    <property type="entry name" value="MatE"/>
    <property type="match status" value="2"/>
</dbReference>
<dbReference type="Proteomes" id="UP001429564">
    <property type="component" value="Unassembled WGS sequence"/>
</dbReference>
<feature type="transmembrane region" description="Helical" evidence="10">
    <location>
        <begin position="214"/>
        <end position="231"/>
    </location>
</feature>
<evidence type="ECO:0000256" key="1">
    <source>
        <dbReference type="ARBA" id="ARBA00004429"/>
    </source>
</evidence>
<keyword evidence="5" id="KW-1003">Cell membrane</keyword>
<dbReference type="InterPro" id="IPR051327">
    <property type="entry name" value="MATE_MepA_subfamily"/>
</dbReference>
<feature type="transmembrane region" description="Helical" evidence="10">
    <location>
        <begin position="251"/>
        <end position="276"/>
    </location>
</feature>
<evidence type="ECO:0000256" key="6">
    <source>
        <dbReference type="ARBA" id="ARBA00022692"/>
    </source>
</evidence>
<feature type="transmembrane region" description="Helical" evidence="10">
    <location>
        <begin position="109"/>
        <end position="132"/>
    </location>
</feature>
<evidence type="ECO:0000256" key="10">
    <source>
        <dbReference type="SAM" id="Phobius"/>
    </source>
</evidence>
<gene>
    <name evidence="11" type="ORF">DL239_09050</name>
</gene>
<dbReference type="PANTHER" id="PTHR43823:SF3">
    <property type="entry name" value="MULTIDRUG EXPORT PROTEIN MEPA"/>
    <property type="match status" value="1"/>
</dbReference>
<dbReference type="RefSeq" id="WP_167683688.1">
    <property type="nucleotide sequence ID" value="NZ_QHLQ01000007.1"/>
</dbReference>
<evidence type="ECO:0000313" key="11">
    <source>
        <dbReference type="EMBL" id="NIZ61123.1"/>
    </source>
</evidence>
<feature type="transmembrane region" description="Helical" evidence="10">
    <location>
        <begin position="435"/>
        <end position="455"/>
    </location>
</feature>
<evidence type="ECO:0000256" key="2">
    <source>
        <dbReference type="ARBA" id="ARBA00008417"/>
    </source>
</evidence>
<feature type="transmembrane region" description="Helical" evidence="10">
    <location>
        <begin position="183"/>
        <end position="202"/>
    </location>
</feature>
<dbReference type="InterPro" id="IPR045070">
    <property type="entry name" value="MATE_MepA-like"/>
</dbReference>
<comment type="similarity">
    <text evidence="2">Belongs to the multi antimicrobial extrusion (MATE) (TC 2.A.66.1) family. MepA subfamily.</text>
</comment>
<feature type="transmembrane region" description="Helical" evidence="10">
    <location>
        <begin position="374"/>
        <end position="395"/>
    </location>
</feature>
<keyword evidence="8 10" id="KW-0472">Membrane</keyword>
<organism evidence="11 12">
    <name type="scientific">Parasedimentitalea denitrificans</name>
    <dbReference type="NCBI Taxonomy" id="2211118"/>
    <lineage>
        <taxon>Bacteria</taxon>
        <taxon>Pseudomonadati</taxon>
        <taxon>Pseudomonadota</taxon>
        <taxon>Alphaproteobacteria</taxon>
        <taxon>Rhodobacterales</taxon>
        <taxon>Paracoccaceae</taxon>
        <taxon>Parasedimentitalea</taxon>
    </lineage>
</organism>
<name>A0ABX0W882_9RHOB</name>
<protein>
    <recommendedName>
        <fullName evidence="3">Multidrug export protein MepA</fullName>
    </recommendedName>
</protein>
<feature type="transmembrane region" description="Helical" evidence="10">
    <location>
        <begin position="407"/>
        <end position="429"/>
    </location>
</feature>
<feature type="transmembrane region" description="Helical" evidence="10">
    <location>
        <begin position="66"/>
        <end position="88"/>
    </location>
</feature>
<keyword evidence="6 10" id="KW-0812">Transmembrane</keyword>
<evidence type="ECO:0000256" key="7">
    <source>
        <dbReference type="ARBA" id="ARBA00022989"/>
    </source>
</evidence>
<dbReference type="InterPro" id="IPR048279">
    <property type="entry name" value="MdtK-like"/>
</dbReference>
<keyword evidence="12" id="KW-1185">Reference proteome</keyword>
<evidence type="ECO:0000256" key="3">
    <source>
        <dbReference type="ARBA" id="ARBA00022106"/>
    </source>
</evidence>
<evidence type="ECO:0000256" key="8">
    <source>
        <dbReference type="ARBA" id="ARBA00023136"/>
    </source>
</evidence>
<feature type="transmembrane region" description="Helical" evidence="10">
    <location>
        <begin position="296"/>
        <end position="315"/>
    </location>
</feature>
<sequence>MSKKIPSASVAGPVPDGPPTNNIYLSGSILPLFLKTALPIVLVMTVNGLFTVVDAYFLGIYVGTDAVISVTLMFPLYMMLVALSTLVSNGFSSIYARRIGAGDHAEAQVIFGSALQLALLVCAVLIVGFAAVGSHLSLWVANGSQILADLGWGYMAILIFCSPLAFVLAINIDALRAEGQLPVMAAITLMAALLNILFDWLFVVKMHWGVNGSAYGTVLSQICGLAAILVYRSRSRTGQRWSMTKLVHRYWLELLALGAPSSLGYIGLSLSAGITLYSLQVWAGDQFEPISGAFGILTRLLTFTFLPLLGLSFAYQSIVGNNFGAGRLDRTRIANKLAVTIAFGYCIIVQAAYLTSAPWLGGVFVDDAQIRAELARILPIATFTTFLFGPLMMIATYFQAIGDAARAAVLGLSRTYCFSIPLILALPYLMGELGIWYAGVIAECLVLVLTITVLARLPRAEPLKA</sequence>
<dbReference type="InterPro" id="IPR002528">
    <property type="entry name" value="MATE_fam"/>
</dbReference>
<dbReference type="PIRSF" id="PIRSF006603">
    <property type="entry name" value="DinF"/>
    <property type="match status" value="1"/>
</dbReference>
<keyword evidence="9" id="KW-0046">Antibiotic resistance</keyword>